<dbReference type="GO" id="GO:0071222">
    <property type="term" value="P:cellular response to lipopolysaccharide"/>
    <property type="evidence" value="ECO:0007669"/>
    <property type="project" value="TreeGrafter"/>
</dbReference>
<evidence type="ECO:0000313" key="14">
    <source>
        <dbReference type="RefSeq" id="XP_022286132.1"/>
    </source>
</evidence>
<reference evidence="14" key="2">
    <citation type="submission" date="2025-08" db="UniProtKB">
        <authorList>
            <consortium name="RefSeq"/>
        </authorList>
    </citation>
    <scope>IDENTIFICATION</scope>
    <source>
        <tissue evidence="14">Whole sample</tissue>
    </source>
</reference>
<evidence type="ECO:0000256" key="9">
    <source>
        <dbReference type="ARBA" id="ARBA00023180"/>
    </source>
</evidence>
<evidence type="ECO:0000256" key="5">
    <source>
        <dbReference type="ARBA" id="ARBA00022989"/>
    </source>
</evidence>
<evidence type="ECO:0000256" key="4">
    <source>
        <dbReference type="ARBA" id="ARBA00022729"/>
    </source>
</evidence>
<dbReference type="OrthoDB" id="6353782at2759"/>
<name>A0A8B8A3T1_CRAVI</name>
<keyword evidence="6 11" id="KW-0472">Membrane</keyword>
<evidence type="ECO:0000256" key="1">
    <source>
        <dbReference type="ARBA" id="ARBA00004251"/>
    </source>
</evidence>
<dbReference type="KEGG" id="cvn:111099046"/>
<feature type="transmembrane region" description="Helical" evidence="11">
    <location>
        <begin position="359"/>
        <end position="381"/>
    </location>
</feature>
<evidence type="ECO:0000256" key="8">
    <source>
        <dbReference type="ARBA" id="ARBA00023170"/>
    </source>
</evidence>
<keyword evidence="10" id="KW-0393">Immunoglobulin domain</keyword>
<dbReference type="GO" id="GO:0007166">
    <property type="term" value="P:cell surface receptor signaling pathway"/>
    <property type="evidence" value="ECO:0007669"/>
    <property type="project" value="TreeGrafter"/>
</dbReference>
<dbReference type="PANTHER" id="PTHR25466">
    <property type="entry name" value="T-LYMPHOCYTE ACTIVATION ANTIGEN"/>
    <property type="match status" value="1"/>
</dbReference>
<dbReference type="PANTHER" id="PTHR25466:SF9">
    <property type="entry name" value="FIBRONECTIN TYPE-III DOMAIN-CONTAINING PROTEIN"/>
    <property type="match status" value="1"/>
</dbReference>
<keyword evidence="2" id="KW-1003">Cell membrane</keyword>
<dbReference type="InterPro" id="IPR036179">
    <property type="entry name" value="Ig-like_dom_sf"/>
</dbReference>
<dbReference type="SUPFAM" id="SSF48726">
    <property type="entry name" value="Immunoglobulin"/>
    <property type="match status" value="1"/>
</dbReference>
<dbReference type="InterPro" id="IPR013783">
    <property type="entry name" value="Ig-like_fold"/>
</dbReference>
<accession>A0A8B8A3T1</accession>
<evidence type="ECO:0000313" key="13">
    <source>
        <dbReference type="Proteomes" id="UP000694844"/>
    </source>
</evidence>
<evidence type="ECO:0000256" key="11">
    <source>
        <dbReference type="SAM" id="Phobius"/>
    </source>
</evidence>
<proteinExistence type="predicted"/>
<keyword evidence="8" id="KW-0675">Receptor</keyword>
<dbReference type="PROSITE" id="PS50835">
    <property type="entry name" value="IG_LIKE"/>
    <property type="match status" value="1"/>
</dbReference>
<gene>
    <name evidence="14" type="primary">LOC111099046</name>
</gene>
<feature type="domain" description="Ig-like" evidence="12">
    <location>
        <begin position="92"/>
        <end position="215"/>
    </location>
</feature>
<dbReference type="Proteomes" id="UP000694844">
    <property type="component" value="Chromosome 1"/>
</dbReference>
<dbReference type="AlphaFoldDB" id="A0A8B8A3T1"/>
<dbReference type="Gene3D" id="2.60.40.10">
    <property type="entry name" value="Immunoglobulins"/>
    <property type="match status" value="2"/>
</dbReference>
<dbReference type="GO" id="GO:0006955">
    <property type="term" value="P:immune response"/>
    <property type="evidence" value="ECO:0007669"/>
    <property type="project" value="TreeGrafter"/>
</dbReference>
<evidence type="ECO:0000256" key="2">
    <source>
        <dbReference type="ARBA" id="ARBA00022475"/>
    </source>
</evidence>
<sequence>MLYRSISTVHLARTTCTTHPLCYVFILDDAHTTNTSSHCQDLLNAWTRKTRSSVFPFFYFMIAFKPETFFLIEEETYYYMFYSYEANVDSSPLTLKTEDVGLHLHEEKIVLNCTYSKETNEAIFIRSIRWKKQIGNTFKNLACFTSPGGIQPFIEKEMESLYYNRTELIAPTDGSPSAILILKELVCDDAGEYQCLVDYVFDKTNYESTSPSTVAFKATQPTDFTVFPNLIKENQSLTLSCSADVGAPNGSIKIWKLARNSNVTELIFTSNTSENNTENCKFVNVTFNYTVSRDENVTLFRCSSQNILNKGVGPSLDLQTSEKYGPDETSTTIFSCDRCGRFENCHKRNGEAYCVTNPWMAVAVISICLCATFVVITYFLIKHRKSILGKPSTKSTSSRPERDYSLAGLPPEYHIIRPSLEVFFLIGEDLYWVLLQTTLRRDTRHQKIKGAMLPHPDEHAEITTTCNEEYAQYVEVQKKQKSENVYDPNWNENELVNLAL</sequence>
<keyword evidence="4" id="KW-0732">Signal</keyword>
<evidence type="ECO:0000256" key="7">
    <source>
        <dbReference type="ARBA" id="ARBA00023157"/>
    </source>
</evidence>
<organism evidence="13 14">
    <name type="scientific">Crassostrea virginica</name>
    <name type="common">Eastern oyster</name>
    <dbReference type="NCBI Taxonomy" id="6565"/>
    <lineage>
        <taxon>Eukaryota</taxon>
        <taxon>Metazoa</taxon>
        <taxon>Spiralia</taxon>
        <taxon>Lophotrochozoa</taxon>
        <taxon>Mollusca</taxon>
        <taxon>Bivalvia</taxon>
        <taxon>Autobranchia</taxon>
        <taxon>Pteriomorphia</taxon>
        <taxon>Ostreida</taxon>
        <taxon>Ostreoidea</taxon>
        <taxon>Ostreidae</taxon>
        <taxon>Crassostrea</taxon>
    </lineage>
</organism>
<dbReference type="InterPro" id="IPR007110">
    <property type="entry name" value="Ig-like_dom"/>
</dbReference>
<dbReference type="RefSeq" id="XP_022286132.1">
    <property type="nucleotide sequence ID" value="XM_022430424.1"/>
</dbReference>
<keyword evidence="5 11" id="KW-1133">Transmembrane helix</keyword>
<keyword evidence="9" id="KW-0325">Glycoprotein</keyword>
<dbReference type="GeneID" id="111099046"/>
<keyword evidence="3 11" id="KW-0812">Transmembrane</keyword>
<reference evidence="13" key="1">
    <citation type="submission" date="2024-06" db="UniProtKB">
        <authorList>
            <consortium name="RefSeq"/>
        </authorList>
    </citation>
    <scope>NUCLEOTIDE SEQUENCE [LARGE SCALE GENOMIC DNA]</scope>
</reference>
<protein>
    <submittedName>
        <fullName evidence="14">Uncharacterized protein LOC111099046 isoform X1</fullName>
    </submittedName>
</protein>
<dbReference type="InterPro" id="IPR051713">
    <property type="entry name" value="T-cell_Activation_Regulation"/>
</dbReference>
<keyword evidence="13" id="KW-1185">Reference proteome</keyword>
<evidence type="ECO:0000256" key="3">
    <source>
        <dbReference type="ARBA" id="ARBA00022692"/>
    </source>
</evidence>
<evidence type="ECO:0000259" key="12">
    <source>
        <dbReference type="PROSITE" id="PS50835"/>
    </source>
</evidence>
<comment type="subcellular location">
    <subcellularLocation>
        <location evidence="1">Cell membrane</location>
        <topology evidence="1">Single-pass type I membrane protein</topology>
    </subcellularLocation>
</comment>
<evidence type="ECO:0000256" key="6">
    <source>
        <dbReference type="ARBA" id="ARBA00023136"/>
    </source>
</evidence>
<dbReference type="GO" id="GO:0009897">
    <property type="term" value="C:external side of plasma membrane"/>
    <property type="evidence" value="ECO:0007669"/>
    <property type="project" value="TreeGrafter"/>
</dbReference>
<evidence type="ECO:0000256" key="10">
    <source>
        <dbReference type="ARBA" id="ARBA00023319"/>
    </source>
</evidence>
<keyword evidence="7" id="KW-1015">Disulfide bond</keyword>